<dbReference type="PROSITE" id="PS50948">
    <property type="entry name" value="PAN"/>
    <property type="match status" value="1"/>
</dbReference>
<dbReference type="Proteomes" id="UP000887540">
    <property type="component" value="Unplaced"/>
</dbReference>
<evidence type="ECO:0000313" key="3">
    <source>
        <dbReference type="Proteomes" id="UP000887540"/>
    </source>
</evidence>
<reference evidence="4" key="1">
    <citation type="submission" date="2022-11" db="UniProtKB">
        <authorList>
            <consortium name="WormBaseParasite"/>
        </authorList>
    </citation>
    <scope>IDENTIFICATION</scope>
</reference>
<dbReference type="AlphaFoldDB" id="A0A914DQS7"/>
<feature type="signal peptide" evidence="1">
    <location>
        <begin position="1"/>
        <end position="20"/>
    </location>
</feature>
<protein>
    <submittedName>
        <fullName evidence="4">Apple domain-containing protein</fullName>
    </submittedName>
</protein>
<dbReference type="SMART" id="SM00473">
    <property type="entry name" value="PAN_AP"/>
    <property type="match status" value="1"/>
</dbReference>
<feature type="chain" id="PRO_5038056383" evidence="1">
    <location>
        <begin position="21"/>
        <end position="199"/>
    </location>
</feature>
<dbReference type="Pfam" id="PF00024">
    <property type="entry name" value="PAN_1"/>
    <property type="match status" value="1"/>
</dbReference>
<sequence>MLRVSLTILLYTYLLHYVSSTTEWFGDLRAHLNPESNPAFYDVTYDDDDCPLGLQSNAVPNYVYFGAVVATMSAKSHDECLIKCIRNSKCKAVNFFEPMSIQERAFCELLAESQLDNPRLTRPFRKSVYYDNIKCRTDEDLTPSAGIFTNVQRLHRPIENVKKIERTNDNKGKDDDILAFLKKFGPKIHQFNVQFRSRK</sequence>
<accession>A0A914DQS7</accession>
<evidence type="ECO:0000256" key="1">
    <source>
        <dbReference type="SAM" id="SignalP"/>
    </source>
</evidence>
<feature type="domain" description="Apple" evidence="2">
    <location>
        <begin position="50"/>
        <end position="135"/>
    </location>
</feature>
<keyword evidence="3" id="KW-1185">Reference proteome</keyword>
<keyword evidence="1" id="KW-0732">Signal</keyword>
<dbReference type="InterPro" id="IPR003609">
    <property type="entry name" value="Pan_app"/>
</dbReference>
<dbReference type="SUPFAM" id="SSF57414">
    <property type="entry name" value="Hairpin loop containing domain-like"/>
    <property type="match status" value="1"/>
</dbReference>
<organism evidence="3 4">
    <name type="scientific">Acrobeloides nanus</name>
    <dbReference type="NCBI Taxonomy" id="290746"/>
    <lineage>
        <taxon>Eukaryota</taxon>
        <taxon>Metazoa</taxon>
        <taxon>Ecdysozoa</taxon>
        <taxon>Nematoda</taxon>
        <taxon>Chromadorea</taxon>
        <taxon>Rhabditida</taxon>
        <taxon>Tylenchina</taxon>
        <taxon>Cephalobomorpha</taxon>
        <taxon>Cephaloboidea</taxon>
        <taxon>Cephalobidae</taxon>
        <taxon>Acrobeloides</taxon>
    </lineage>
</organism>
<evidence type="ECO:0000313" key="4">
    <source>
        <dbReference type="WBParaSite" id="ACRNAN_scaffold365.g14874.t1"/>
    </source>
</evidence>
<evidence type="ECO:0000259" key="2">
    <source>
        <dbReference type="PROSITE" id="PS50948"/>
    </source>
</evidence>
<proteinExistence type="predicted"/>
<name>A0A914DQS7_9BILA</name>
<dbReference type="WBParaSite" id="ACRNAN_scaffold365.g14874.t1">
    <property type="protein sequence ID" value="ACRNAN_scaffold365.g14874.t1"/>
    <property type="gene ID" value="ACRNAN_scaffold365.g14874"/>
</dbReference>